<feature type="compositionally biased region" description="Pro residues" evidence="2">
    <location>
        <begin position="1"/>
        <end position="10"/>
    </location>
</feature>
<keyword evidence="3" id="KW-0812">Transmembrane</keyword>
<proteinExistence type="predicted"/>
<dbReference type="Pfam" id="PF11611">
    <property type="entry name" value="DUF4352"/>
    <property type="match status" value="1"/>
</dbReference>
<comment type="caution">
    <text evidence="5">The sequence shown here is derived from an EMBL/GenBank/DDBJ whole genome shotgun (WGS) entry which is preliminary data.</text>
</comment>
<dbReference type="InterPro" id="IPR029051">
    <property type="entry name" value="DUF4352"/>
</dbReference>
<dbReference type="EMBL" id="JBICRM010000035">
    <property type="protein sequence ID" value="MFG1709375.1"/>
    <property type="molecule type" value="Genomic_DNA"/>
</dbReference>
<dbReference type="Proteomes" id="UP001603978">
    <property type="component" value="Unassembled WGS sequence"/>
</dbReference>
<keyword evidence="6" id="KW-1185">Reference proteome</keyword>
<dbReference type="RefSeq" id="WP_393174080.1">
    <property type="nucleotide sequence ID" value="NZ_JBICRM010000035.1"/>
</dbReference>
<evidence type="ECO:0000256" key="1">
    <source>
        <dbReference type="ARBA" id="ARBA00022729"/>
    </source>
</evidence>
<keyword evidence="3" id="KW-1133">Transmembrane helix</keyword>
<feature type="transmembrane region" description="Helical" evidence="3">
    <location>
        <begin position="27"/>
        <end position="52"/>
    </location>
</feature>
<feature type="region of interest" description="Disordered" evidence="2">
    <location>
        <begin position="65"/>
        <end position="112"/>
    </location>
</feature>
<feature type="compositionally biased region" description="Low complexity" evidence="2">
    <location>
        <begin position="87"/>
        <end position="112"/>
    </location>
</feature>
<reference evidence="5 6" key="1">
    <citation type="submission" date="2024-10" db="EMBL/GenBank/DDBJ databases">
        <authorList>
            <person name="Topkara A.R."/>
            <person name="Saygin H."/>
        </authorList>
    </citation>
    <scope>NUCLEOTIDE SEQUENCE [LARGE SCALE GENOMIC DNA]</scope>
    <source>
        <strain evidence="5 6">M3C6</strain>
    </source>
</reference>
<feature type="region of interest" description="Disordered" evidence="2">
    <location>
        <begin position="1"/>
        <end position="20"/>
    </location>
</feature>
<dbReference type="InterPro" id="IPR029050">
    <property type="entry name" value="Immunoprotect_excell_Ig-like"/>
</dbReference>
<sequence length="251" mass="26090">MSYPQQPPGHHPPHGYGYQPPPQKNNLGVILLLAIGLPVLLLGGCGAMFFVLTAETATVTAQEGDSLDLRTEADDDQPKVQLDLSNPPSAAPEQATPPSAAPEQTAAQPQQQAAAKIGDTITLQGRDPGLKVAVTVNQVIPQATPASSLLKPQTGKRYVAVQLTLTNQGQAPYSDAPDNGALLIDGEGQQHRPGIAAVSEGESFGGSATINTGDSRKGMIVFEVPETATLAKLQFALDSGFADQKGEWALG</sequence>
<keyword evidence="1" id="KW-0732">Signal</keyword>
<feature type="domain" description="DUF4352" evidence="4">
    <location>
        <begin position="132"/>
        <end position="243"/>
    </location>
</feature>
<evidence type="ECO:0000256" key="3">
    <source>
        <dbReference type="SAM" id="Phobius"/>
    </source>
</evidence>
<name>A0ABW7APR7_9ACTN</name>
<organism evidence="5 6">
    <name type="scientific">Nonomuraea marmarensis</name>
    <dbReference type="NCBI Taxonomy" id="3351344"/>
    <lineage>
        <taxon>Bacteria</taxon>
        <taxon>Bacillati</taxon>
        <taxon>Actinomycetota</taxon>
        <taxon>Actinomycetes</taxon>
        <taxon>Streptosporangiales</taxon>
        <taxon>Streptosporangiaceae</taxon>
        <taxon>Nonomuraea</taxon>
    </lineage>
</organism>
<keyword evidence="3" id="KW-0472">Membrane</keyword>
<accession>A0ABW7APR7</accession>
<feature type="compositionally biased region" description="Basic and acidic residues" evidence="2">
    <location>
        <begin position="67"/>
        <end position="78"/>
    </location>
</feature>
<protein>
    <submittedName>
        <fullName evidence="5">DUF4352 domain-containing protein</fullName>
    </submittedName>
</protein>
<evidence type="ECO:0000313" key="6">
    <source>
        <dbReference type="Proteomes" id="UP001603978"/>
    </source>
</evidence>
<evidence type="ECO:0000313" key="5">
    <source>
        <dbReference type="EMBL" id="MFG1709375.1"/>
    </source>
</evidence>
<dbReference type="Gene3D" id="2.60.40.1240">
    <property type="match status" value="1"/>
</dbReference>
<evidence type="ECO:0000256" key="2">
    <source>
        <dbReference type="SAM" id="MobiDB-lite"/>
    </source>
</evidence>
<evidence type="ECO:0000259" key="4">
    <source>
        <dbReference type="Pfam" id="PF11611"/>
    </source>
</evidence>
<gene>
    <name evidence="5" type="ORF">ACFLIM_39910</name>
</gene>